<dbReference type="Proteomes" id="UP000283895">
    <property type="component" value="Unassembled WGS sequence"/>
</dbReference>
<evidence type="ECO:0000313" key="3">
    <source>
        <dbReference type="EMBL" id="ROW07676.1"/>
    </source>
</evidence>
<dbReference type="InterPro" id="IPR004360">
    <property type="entry name" value="Glyas_Fos-R_dOase_dom"/>
</dbReference>
<feature type="compositionally biased region" description="Pro residues" evidence="1">
    <location>
        <begin position="164"/>
        <end position="174"/>
    </location>
</feature>
<dbReference type="Gene3D" id="3.10.180.10">
    <property type="entry name" value="2,3-Dihydroxybiphenyl 1,2-Dioxygenase, domain 1"/>
    <property type="match status" value="1"/>
</dbReference>
<feature type="domain" description="VOC" evidence="2">
    <location>
        <begin position="188"/>
        <end position="302"/>
    </location>
</feature>
<dbReference type="PROSITE" id="PS51819">
    <property type="entry name" value="VOC"/>
    <property type="match status" value="1"/>
</dbReference>
<organism evidence="3 4">
    <name type="scientific">Cytospora schulzeri</name>
    <dbReference type="NCBI Taxonomy" id="448051"/>
    <lineage>
        <taxon>Eukaryota</taxon>
        <taxon>Fungi</taxon>
        <taxon>Dikarya</taxon>
        <taxon>Ascomycota</taxon>
        <taxon>Pezizomycotina</taxon>
        <taxon>Sordariomycetes</taxon>
        <taxon>Sordariomycetidae</taxon>
        <taxon>Diaporthales</taxon>
        <taxon>Cytosporaceae</taxon>
        <taxon>Cytospora</taxon>
    </lineage>
</organism>
<sequence>MPFDLDRTIDHQLYLATQKCLAPYLPGRSSIAITGSHGMTTSDGRSSLGSLLSPWAASLGSGSGSGSGVEEAGHTSVGNPPPTREDRSPCCSGVTAPVVVSGRSGRGVIDFETGAGRGVTARGVQTTRENTPVDVPVAVGGHDTLTNTVRPKSSSRPQLEKPQRPPPLLPPSPQLEPRVPQNPNQLPRIAAIDLLVDDLPAAKHFYRQVFSIEPTHEDESTAAFCFNDMSLMVNLYTSSRVGRVRDVGRRFQLSVAVGNVDEVYARLKRLVEGLTEPRLRPWGVRTVTFQDPSGYCWEVAEEVG</sequence>
<dbReference type="OrthoDB" id="5209146at2759"/>
<keyword evidence="4" id="KW-1185">Reference proteome</keyword>
<reference evidence="3 4" key="1">
    <citation type="submission" date="2015-09" db="EMBL/GenBank/DDBJ databases">
        <title>Host preference determinants of Valsa canker pathogens revealed by comparative genomics.</title>
        <authorList>
            <person name="Yin Z."/>
            <person name="Huang L."/>
        </authorList>
    </citation>
    <scope>NUCLEOTIDE SEQUENCE [LARGE SCALE GENOMIC DNA]</scope>
    <source>
        <strain evidence="3 4">03-1</strain>
    </source>
</reference>
<dbReference type="SUPFAM" id="SSF54593">
    <property type="entry name" value="Glyoxalase/Bleomycin resistance protein/Dihydroxybiphenyl dioxygenase"/>
    <property type="match status" value="1"/>
</dbReference>
<feature type="region of interest" description="Disordered" evidence="1">
    <location>
        <begin position="127"/>
        <end position="183"/>
    </location>
</feature>
<dbReference type="Pfam" id="PF00903">
    <property type="entry name" value="Glyoxalase"/>
    <property type="match status" value="1"/>
</dbReference>
<comment type="caution">
    <text evidence="3">The sequence shown here is derived from an EMBL/GenBank/DDBJ whole genome shotgun (WGS) entry which is preliminary data.</text>
</comment>
<dbReference type="AlphaFoldDB" id="A0A423WW14"/>
<accession>A0A423WW14</accession>
<dbReference type="InterPro" id="IPR029068">
    <property type="entry name" value="Glyas_Bleomycin-R_OHBP_Dase"/>
</dbReference>
<evidence type="ECO:0000256" key="1">
    <source>
        <dbReference type="SAM" id="MobiDB-lite"/>
    </source>
</evidence>
<dbReference type="EMBL" id="LKEA01000007">
    <property type="protein sequence ID" value="ROW07676.1"/>
    <property type="molecule type" value="Genomic_DNA"/>
</dbReference>
<name>A0A423WW14_9PEZI</name>
<dbReference type="InterPro" id="IPR037523">
    <property type="entry name" value="VOC_core"/>
</dbReference>
<proteinExistence type="predicted"/>
<evidence type="ECO:0000313" key="4">
    <source>
        <dbReference type="Proteomes" id="UP000283895"/>
    </source>
</evidence>
<feature type="region of interest" description="Disordered" evidence="1">
    <location>
        <begin position="59"/>
        <end position="95"/>
    </location>
</feature>
<feature type="compositionally biased region" description="Polar residues" evidence="1">
    <location>
        <begin position="144"/>
        <end position="155"/>
    </location>
</feature>
<gene>
    <name evidence="3" type="ORF">VMCG_03344</name>
</gene>
<dbReference type="CDD" id="cd06587">
    <property type="entry name" value="VOC"/>
    <property type="match status" value="1"/>
</dbReference>
<evidence type="ECO:0000259" key="2">
    <source>
        <dbReference type="PROSITE" id="PS51819"/>
    </source>
</evidence>
<protein>
    <recommendedName>
        <fullName evidence="2">VOC domain-containing protein</fullName>
    </recommendedName>
</protein>